<reference evidence="2" key="3">
    <citation type="submission" date="2020-02" db="EMBL/GenBank/DDBJ databases">
        <authorList>
            <person name="Matsumoto Y."/>
            <person name="Motooka D."/>
            <person name="Nakamura S."/>
        </authorList>
    </citation>
    <scope>NUCLEOTIDE SEQUENCE</scope>
    <source>
        <strain evidence="2">JCM 18113</strain>
    </source>
</reference>
<dbReference type="RefSeq" id="WP_083097488.1">
    <property type="nucleotide sequence ID" value="NZ_AP022590.1"/>
</dbReference>
<reference evidence="2 5" key="2">
    <citation type="journal article" date="2019" name="Emerg. Microbes Infect.">
        <title>Comprehensive subspecies identification of 175 nontuberculous mycobacteria species based on 7547 genomic profiles.</title>
        <authorList>
            <person name="Matsumoto Y."/>
            <person name="Kinjo T."/>
            <person name="Motooka D."/>
            <person name="Nabeya D."/>
            <person name="Jung N."/>
            <person name="Uechi K."/>
            <person name="Horii T."/>
            <person name="Iida T."/>
            <person name="Fujita J."/>
            <person name="Nakamura S."/>
        </authorList>
    </citation>
    <scope>NUCLEOTIDE SEQUENCE [LARGE SCALE GENOMIC DNA]</scope>
    <source>
        <strain evidence="2 5">JCM 18113</strain>
    </source>
</reference>
<feature type="domain" description="Carrier" evidence="1">
    <location>
        <begin position="1"/>
        <end position="76"/>
    </location>
</feature>
<dbReference type="SUPFAM" id="SSF47336">
    <property type="entry name" value="ACP-like"/>
    <property type="match status" value="1"/>
</dbReference>
<evidence type="ECO:0000313" key="3">
    <source>
        <dbReference type="EMBL" id="ORB01914.1"/>
    </source>
</evidence>
<protein>
    <submittedName>
        <fullName evidence="3">Acyl carrier protein</fullName>
    </submittedName>
</protein>
<evidence type="ECO:0000313" key="4">
    <source>
        <dbReference type="Proteomes" id="UP000192760"/>
    </source>
</evidence>
<organism evidence="3 4">
    <name type="scientific">Mycobacterium mantenii</name>
    <dbReference type="NCBI Taxonomy" id="560555"/>
    <lineage>
        <taxon>Bacteria</taxon>
        <taxon>Bacillati</taxon>
        <taxon>Actinomycetota</taxon>
        <taxon>Actinomycetes</taxon>
        <taxon>Mycobacteriales</taxon>
        <taxon>Mycobacteriaceae</taxon>
        <taxon>Mycobacterium</taxon>
        <taxon>Mycobacterium avium complex (MAC)</taxon>
    </lineage>
</organism>
<name>A0A1X0FJJ1_MYCNT</name>
<dbReference type="EMBL" id="AP022590">
    <property type="protein sequence ID" value="BBY36633.1"/>
    <property type="molecule type" value="Genomic_DNA"/>
</dbReference>
<evidence type="ECO:0000259" key="1">
    <source>
        <dbReference type="PROSITE" id="PS50075"/>
    </source>
</evidence>
<dbReference type="AlphaFoldDB" id="A0A1X0FJJ1"/>
<dbReference type="EMBL" id="MVHW01000027">
    <property type="protein sequence ID" value="ORB01914.1"/>
    <property type="molecule type" value="Genomic_DNA"/>
</dbReference>
<accession>A0A1X0FJJ1</accession>
<reference evidence="3 4" key="1">
    <citation type="submission" date="2017-02" db="EMBL/GenBank/DDBJ databases">
        <title>The new phylogeny of genus Mycobacterium.</title>
        <authorList>
            <person name="Tortoli E."/>
            <person name="Trovato A."/>
            <person name="Cirillo D.M."/>
        </authorList>
    </citation>
    <scope>NUCLEOTIDE SEQUENCE [LARGE SCALE GENOMIC DNA]</scope>
    <source>
        <strain evidence="3 4">DSM 45255</strain>
    </source>
</reference>
<dbReference type="STRING" id="560555.BST30_20335"/>
<dbReference type="Gene3D" id="1.10.1200.10">
    <property type="entry name" value="ACP-like"/>
    <property type="match status" value="1"/>
</dbReference>
<dbReference type="Pfam" id="PF00550">
    <property type="entry name" value="PP-binding"/>
    <property type="match status" value="1"/>
</dbReference>
<dbReference type="Proteomes" id="UP000465812">
    <property type="component" value="Chromosome"/>
</dbReference>
<sequence length="77" mass="8419">MVDPTKIKEVMAAVLEVDPSTISEDASMDSIESWNSLRQMSLVLALEEEFGVSFPDEDAANATSFKLLSLVLQEQVA</sequence>
<keyword evidence="5" id="KW-1185">Reference proteome</keyword>
<dbReference type="InterPro" id="IPR009081">
    <property type="entry name" value="PP-bd_ACP"/>
</dbReference>
<dbReference type="Proteomes" id="UP000192760">
    <property type="component" value="Unassembled WGS sequence"/>
</dbReference>
<gene>
    <name evidence="3" type="ORF">BST30_20335</name>
    <name evidence="2" type="ORF">MMAN_07670</name>
</gene>
<evidence type="ECO:0000313" key="5">
    <source>
        <dbReference type="Proteomes" id="UP000465812"/>
    </source>
</evidence>
<proteinExistence type="predicted"/>
<dbReference type="PROSITE" id="PS50075">
    <property type="entry name" value="CARRIER"/>
    <property type="match status" value="1"/>
</dbReference>
<dbReference type="InterPro" id="IPR036736">
    <property type="entry name" value="ACP-like_sf"/>
</dbReference>
<evidence type="ECO:0000313" key="2">
    <source>
        <dbReference type="EMBL" id="BBY36633.1"/>
    </source>
</evidence>